<organism evidence="5 6">
    <name type="scientific">Persicobacter diffluens</name>
    <dbReference type="NCBI Taxonomy" id="981"/>
    <lineage>
        <taxon>Bacteria</taxon>
        <taxon>Pseudomonadati</taxon>
        <taxon>Bacteroidota</taxon>
        <taxon>Cytophagia</taxon>
        <taxon>Cytophagales</taxon>
        <taxon>Persicobacteraceae</taxon>
        <taxon>Persicobacter</taxon>
    </lineage>
</organism>
<evidence type="ECO:0000256" key="2">
    <source>
        <dbReference type="ARBA" id="ARBA00023125"/>
    </source>
</evidence>
<dbReference type="CDD" id="cd06529">
    <property type="entry name" value="S24_LexA-like"/>
    <property type="match status" value="1"/>
</dbReference>
<dbReference type="AlphaFoldDB" id="A0AAN4VXK6"/>
<dbReference type="Proteomes" id="UP001310022">
    <property type="component" value="Unassembled WGS sequence"/>
</dbReference>
<gene>
    <name evidence="5" type="ORF">PEDI_18640</name>
</gene>
<keyword evidence="1" id="KW-0805">Transcription regulation</keyword>
<proteinExistence type="predicted"/>
<protein>
    <recommendedName>
        <fullName evidence="4">HTH cro/C1-type domain-containing protein</fullName>
    </recommendedName>
</protein>
<dbReference type="Pfam" id="PF01381">
    <property type="entry name" value="HTH_3"/>
    <property type="match status" value="1"/>
</dbReference>
<dbReference type="RefSeq" id="WP_338236883.1">
    <property type="nucleotide sequence ID" value="NZ_BQKE01000001.1"/>
</dbReference>
<dbReference type="CDD" id="cd00093">
    <property type="entry name" value="HTH_XRE"/>
    <property type="match status" value="1"/>
</dbReference>
<dbReference type="Pfam" id="PF00717">
    <property type="entry name" value="Peptidase_S24"/>
    <property type="match status" value="1"/>
</dbReference>
<evidence type="ECO:0000256" key="3">
    <source>
        <dbReference type="ARBA" id="ARBA00023163"/>
    </source>
</evidence>
<dbReference type="InterPro" id="IPR036286">
    <property type="entry name" value="LexA/Signal_pep-like_sf"/>
</dbReference>
<keyword evidence="6" id="KW-1185">Reference proteome</keyword>
<evidence type="ECO:0000313" key="5">
    <source>
        <dbReference type="EMBL" id="GJM61312.1"/>
    </source>
</evidence>
<dbReference type="Gene3D" id="1.10.260.40">
    <property type="entry name" value="lambda repressor-like DNA-binding domains"/>
    <property type="match status" value="1"/>
</dbReference>
<evidence type="ECO:0000256" key="1">
    <source>
        <dbReference type="ARBA" id="ARBA00023015"/>
    </source>
</evidence>
<dbReference type="GO" id="GO:0003677">
    <property type="term" value="F:DNA binding"/>
    <property type="evidence" value="ECO:0007669"/>
    <property type="project" value="UniProtKB-KW"/>
</dbReference>
<evidence type="ECO:0000259" key="4">
    <source>
        <dbReference type="PROSITE" id="PS50943"/>
    </source>
</evidence>
<dbReference type="InterPro" id="IPR010982">
    <property type="entry name" value="Lambda_DNA-bd_dom_sf"/>
</dbReference>
<dbReference type="SUPFAM" id="SSF47413">
    <property type="entry name" value="lambda repressor-like DNA-binding domains"/>
    <property type="match status" value="1"/>
</dbReference>
<keyword evidence="2" id="KW-0238">DNA-binding</keyword>
<dbReference type="SUPFAM" id="SSF51306">
    <property type="entry name" value="LexA/Signal peptidase"/>
    <property type="match status" value="1"/>
</dbReference>
<accession>A0AAN4VXK6</accession>
<comment type="caution">
    <text evidence="5">The sequence shown here is derived from an EMBL/GenBank/DDBJ whole genome shotgun (WGS) entry which is preliminary data.</text>
</comment>
<feature type="domain" description="HTH cro/C1-type" evidence="4">
    <location>
        <begin position="8"/>
        <end position="62"/>
    </location>
</feature>
<dbReference type="PROSITE" id="PS50943">
    <property type="entry name" value="HTH_CROC1"/>
    <property type="match status" value="1"/>
</dbReference>
<reference evidence="5 6" key="1">
    <citation type="submission" date="2021-12" db="EMBL/GenBank/DDBJ databases">
        <title>Genome sequencing of bacteria with rrn-lacking chromosome and rrn-plasmid.</title>
        <authorList>
            <person name="Anda M."/>
            <person name="Iwasaki W."/>
        </authorList>
    </citation>
    <scope>NUCLEOTIDE SEQUENCE [LARGE SCALE GENOMIC DNA]</scope>
    <source>
        <strain evidence="5 6">NBRC 15940</strain>
    </source>
</reference>
<dbReference type="PANTHER" id="PTHR40661:SF3">
    <property type="entry name" value="FELS-1 PROPHAGE TRANSCRIPTIONAL REGULATOR"/>
    <property type="match status" value="1"/>
</dbReference>
<dbReference type="InterPro" id="IPR015927">
    <property type="entry name" value="Peptidase_S24_S26A/B/C"/>
</dbReference>
<dbReference type="InterPro" id="IPR001387">
    <property type="entry name" value="Cro/C1-type_HTH"/>
</dbReference>
<dbReference type="SMART" id="SM00530">
    <property type="entry name" value="HTH_XRE"/>
    <property type="match status" value="1"/>
</dbReference>
<evidence type="ECO:0000313" key="6">
    <source>
        <dbReference type="Proteomes" id="UP001310022"/>
    </source>
</evidence>
<dbReference type="Gene3D" id="2.10.109.10">
    <property type="entry name" value="Umud Fragment, subunit A"/>
    <property type="match status" value="1"/>
</dbReference>
<name>A0AAN4VXK6_9BACT</name>
<dbReference type="InterPro" id="IPR039418">
    <property type="entry name" value="LexA-like"/>
</dbReference>
<dbReference type="EMBL" id="BQKE01000001">
    <property type="protein sequence ID" value="GJM61312.1"/>
    <property type="molecule type" value="Genomic_DNA"/>
</dbReference>
<keyword evidence="3" id="KW-0804">Transcription</keyword>
<sequence>MSLISANIKWLRKFHHLTQGQLADALEVKRSLIGAYEEGRADPRIQNLLKITNYFGISVDQLVKGDFEGHGAEILAEKAGESAHFRGNRVLAITVDKEENENIQLVPQKASAGYLNGYMDPEYIGELPKFNLPNLNGSGTFRAFEINGDSMLPLESGTIIVGKYLDNLTQIANGKTYVVVTTKEGVVYKRVFNYLEDKSSLFLVSDNQQYSPYEVSADEVLEVWEAKAFISVKFPSQKTQSNPEELDLKNLSRMVMHLQEEIIKLKND</sequence>
<dbReference type="PANTHER" id="PTHR40661">
    <property type="match status" value="1"/>
</dbReference>